<accession>A0AAV4C3E4</accession>
<evidence type="ECO:0000313" key="3">
    <source>
        <dbReference type="Proteomes" id="UP000735302"/>
    </source>
</evidence>
<protein>
    <submittedName>
        <fullName evidence="2">Uncharacterized protein</fullName>
    </submittedName>
</protein>
<proteinExistence type="predicted"/>
<feature type="region of interest" description="Disordered" evidence="1">
    <location>
        <begin position="43"/>
        <end position="69"/>
    </location>
</feature>
<evidence type="ECO:0000313" key="2">
    <source>
        <dbReference type="EMBL" id="GFO26438.1"/>
    </source>
</evidence>
<dbReference type="AlphaFoldDB" id="A0AAV4C3E4"/>
<dbReference type="Proteomes" id="UP000735302">
    <property type="component" value="Unassembled WGS sequence"/>
</dbReference>
<reference evidence="2 3" key="1">
    <citation type="journal article" date="2021" name="Elife">
        <title>Chloroplast acquisition without the gene transfer in kleptoplastic sea slugs, Plakobranchus ocellatus.</title>
        <authorList>
            <person name="Maeda T."/>
            <person name="Takahashi S."/>
            <person name="Yoshida T."/>
            <person name="Shimamura S."/>
            <person name="Takaki Y."/>
            <person name="Nagai Y."/>
            <person name="Toyoda A."/>
            <person name="Suzuki Y."/>
            <person name="Arimoto A."/>
            <person name="Ishii H."/>
            <person name="Satoh N."/>
            <person name="Nishiyama T."/>
            <person name="Hasebe M."/>
            <person name="Maruyama T."/>
            <person name="Minagawa J."/>
            <person name="Obokata J."/>
            <person name="Shigenobu S."/>
        </authorList>
    </citation>
    <scope>NUCLEOTIDE SEQUENCE [LARGE SCALE GENOMIC DNA]</scope>
</reference>
<sequence>MKACLQQMDLKLSGPPPGQGACGGARTRNRAVRYPLCHQRHHKDSMQYHHHHHRTSLYQTNTNNKQDKNRVNYVTIRLTKELYTRKNLNHYIEIRYSTPSLSVQRKL</sequence>
<name>A0AAV4C3E4_9GAST</name>
<evidence type="ECO:0000256" key="1">
    <source>
        <dbReference type="SAM" id="MobiDB-lite"/>
    </source>
</evidence>
<dbReference type="EMBL" id="BLXT01005830">
    <property type="protein sequence ID" value="GFO26438.1"/>
    <property type="molecule type" value="Genomic_DNA"/>
</dbReference>
<comment type="caution">
    <text evidence="2">The sequence shown here is derived from an EMBL/GenBank/DDBJ whole genome shotgun (WGS) entry which is preliminary data.</text>
</comment>
<organism evidence="2 3">
    <name type="scientific">Plakobranchus ocellatus</name>
    <dbReference type="NCBI Taxonomy" id="259542"/>
    <lineage>
        <taxon>Eukaryota</taxon>
        <taxon>Metazoa</taxon>
        <taxon>Spiralia</taxon>
        <taxon>Lophotrochozoa</taxon>
        <taxon>Mollusca</taxon>
        <taxon>Gastropoda</taxon>
        <taxon>Heterobranchia</taxon>
        <taxon>Euthyneura</taxon>
        <taxon>Panpulmonata</taxon>
        <taxon>Sacoglossa</taxon>
        <taxon>Placobranchoidea</taxon>
        <taxon>Plakobranchidae</taxon>
        <taxon>Plakobranchus</taxon>
    </lineage>
</organism>
<gene>
    <name evidence="2" type="ORF">PoB_005294300</name>
</gene>
<keyword evidence="3" id="KW-1185">Reference proteome</keyword>
<feature type="compositionally biased region" description="Basic residues" evidence="1">
    <location>
        <begin position="43"/>
        <end position="55"/>
    </location>
</feature>
<feature type="region of interest" description="Disordered" evidence="1">
    <location>
        <begin position="7"/>
        <end position="26"/>
    </location>
</feature>